<gene>
    <name evidence="2" type="ORF">RUM4293_03314</name>
</gene>
<reference evidence="3" key="1">
    <citation type="submission" date="2015-09" db="EMBL/GenBank/DDBJ databases">
        <authorList>
            <person name="Rodrigo-Torres L."/>
            <person name="Arahal D.R."/>
        </authorList>
    </citation>
    <scope>NUCLEOTIDE SEQUENCE [LARGE SCALE GENOMIC DNA]</scope>
    <source>
        <strain evidence="3">CECT 4293</strain>
    </source>
</reference>
<sequence>MFMFLLVAAAFCTLVCPIAGAVTLYRGKIGWPFLNLFGLVGGISIIVYFFVELGQLNGFGK</sequence>
<evidence type="ECO:0000256" key="1">
    <source>
        <dbReference type="SAM" id="Phobius"/>
    </source>
</evidence>
<dbReference type="AlphaFoldDB" id="A0A0P1E6H6"/>
<keyword evidence="1" id="KW-1133">Transmembrane helix</keyword>
<keyword evidence="1" id="KW-0472">Membrane</keyword>
<evidence type="ECO:0000313" key="3">
    <source>
        <dbReference type="Proteomes" id="UP000050786"/>
    </source>
</evidence>
<feature type="transmembrane region" description="Helical" evidence="1">
    <location>
        <begin position="31"/>
        <end position="51"/>
    </location>
</feature>
<accession>A0A0P1E6H6</accession>
<protein>
    <submittedName>
        <fullName evidence="2">Uncharacterized protein</fullName>
    </submittedName>
</protein>
<keyword evidence="1" id="KW-0812">Transmembrane</keyword>
<keyword evidence="3" id="KW-1185">Reference proteome</keyword>
<dbReference type="EMBL" id="CYPS01000046">
    <property type="protein sequence ID" value="CUH44413.1"/>
    <property type="molecule type" value="Genomic_DNA"/>
</dbReference>
<dbReference type="RefSeq" id="WP_058274393.1">
    <property type="nucleotide sequence ID" value="NZ_CYPS01000046.1"/>
</dbReference>
<evidence type="ECO:0000313" key="2">
    <source>
        <dbReference type="EMBL" id="CUH44413.1"/>
    </source>
</evidence>
<organism evidence="2 3">
    <name type="scientific">Ruegeria atlantica</name>
    <dbReference type="NCBI Taxonomy" id="81569"/>
    <lineage>
        <taxon>Bacteria</taxon>
        <taxon>Pseudomonadati</taxon>
        <taxon>Pseudomonadota</taxon>
        <taxon>Alphaproteobacteria</taxon>
        <taxon>Rhodobacterales</taxon>
        <taxon>Roseobacteraceae</taxon>
        <taxon>Ruegeria</taxon>
    </lineage>
</organism>
<proteinExistence type="predicted"/>
<dbReference type="Proteomes" id="UP000050786">
    <property type="component" value="Unassembled WGS sequence"/>
</dbReference>
<name>A0A0P1E6H6_9RHOB</name>